<gene>
    <name evidence="2" type="ORF">FHL02_00090</name>
    <name evidence="1" type="ORF">FHL03_03175</name>
</gene>
<dbReference type="InterPro" id="IPR006379">
    <property type="entry name" value="HAD-SF_hydro_IIB"/>
</dbReference>
<keyword evidence="2" id="KW-0378">Hydrolase</keyword>
<dbReference type="SFLD" id="SFLDG01140">
    <property type="entry name" value="C2.B:_Phosphomannomutase_and_P"/>
    <property type="match status" value="1"/>
</dbReference>
<proteinExistence type="predicted"/>
<dbReference type="OrthoDB" id="9814970at2"/>
<dbReference type="Gene3D" id="3.40.50.1000">
    <property type="entry name" value="HAD superfamily/HAD-like"/>
    <property type="match status" value="1"/>
</dbReference>
<dbReference type="InterPro" id="IPR023214">
    <property type="entry name" value="HAD_sf"/>
</dbReference>
<organism evidence="2 3">
    <name type="scientific">Companilactobacillus mishanensis</name>
    <dbReference type="NCBI Taxonomy" id="2486008"/>
    <lineage>
        <taxon>Bacteria</taxon>
        <taxon>Bacillati</taxon>
        <taxon>Bacillota</taxon>
        <taxon>Bacilli</taxon>
        <taxon>Lactobacillales</taxon>
        <taxon>Lactobacillaceae</taxon>
        <taxon>Companilactobacillus</taxon>
    </lineage>
</organism>
<accession>A0A5P0ZED3</accession>
<dbReference type="AlphaFoldDB" id="A0A5P0ZED3"/>
<reference evidence="1" key="2">
    <citation type="submission" date="2019-05" db="EMBL/GenBank/DDBJ databases">
        <authorList>
            <person name="Schuster J.A."/>
            <person name="Ehrmann M.A."/>
        </authorList>
    </citation>
    <scope>NUCLEOTIDE SEQUENCE</scope>
    <source>
        <strain evidence="1">TMW 1.2098</strain>
    </source>
</reference>
<dbReference type="GO" id="GO:0005829">
    <property type="term" value="C:cytosol"/>
    <property type="evidence" value="ECO:0007669"/>
    <property type="project" value="TreeGrafter"/>
</dbReference>
<dbReference type="PANTHER" id="PTHR10000">
    <property type="entry name" value="PHOSPHOSERINE PHOSPHATASE"/>
    <property type="match status" value="1"/>
</dbReference>
<name>A0A5P0ZED3_9LACO</name>
<dbReference type="Proteomes" id="UP000380386">
    <property type="component" value="Unassembled WGS sequence"/>
</dbReference>
<dbReference type="GO" id="GO:0000287">
    <property type="term" value="F:magnesium ion binding"/>
    <property type="evidence" value="ECO:0007669"/>
    <property type="project" value="TreeGrafter"/>
</dbReference>
<evidence type="ECO:0000313" key="4">
    <source>
        <dbReference type="Proteomes" id="UP000436655"/>
    </source>
</evidence>
<comment type="caution">
    <text evidence="2">The sequence shown here is derived from an EMBL/GenBank/DDBJ whole genome shotgun (WGS) entry which is preliminary data.</text>
</comment>
<keyword evidence="4" id="KW-1185">Reference proteome</keyword>
<dbReference type="RefSeq" id="WP_125703269.1">
    <property type="nucleotide sequence ID" value="NZ_JBHTOO010000003.1"/>
</dbReference>
<dbReference type="Gene3D" id="3.30.1240.10">
    <property type="match status" value="1"/>
</dbReference>
<dbReference type="GO" id="GO:0016791">
    <property type="term" value="F:phosphatase activity"/>
    <property type="evidence" value="ECO:0007669"/>
    <property type="project" value="TreeGrafter"/>
</dbReference>
<dbReference type="SUPFAM" id="SSF56784">
    <property type="entry name" value="HAD-like"/>
    <property type="match status" value="1"/>
</dbReference>
<dbReference type="InterPro" id="IPR000150">
    <property type="entry name" value="Cof"/>
</dbReference>
<reference evidence="3 4" key="1">
    <citation type="journal article" date="2019" name="Syst. Appl. Microbiol.">
        <title>Polyphasic characterization of two novel Lactobacillus spp. isolated from blown salami packages: Description of Lactobacillus halodurans sp. nov. and Lactobacillus salsicarnum sp. nov.</title>
        <authorList>
            <person name="Schuster J.A."/>
            <person name="Klingl A."/>
            <person name="Vogel R.F."/>
            <person name="Ehrmann M.A."/>
        </authorList>
    </citation>
    <scope>NUCLEOTIDE SEQUENCE [LARGE SCALE GENOMIC DNA]</scope>
    <source>
        <strain evidence="1 4">TMW 1.2098</strain>
        <strain evidence="2 3">TMW 1.2118</strain>
    </source>
</reference>
<evidence type="ECO:0000313" key="1">
    <source>
        <dbReference type="EMBL" id="MQS44485.1"/>
    </source>
</evidence>
<dbReference type="EMBL" id="VDFN01000001">
    <property type="protein sequence ID" value="MQS44485.1"/>
    <property type="molecule type" value="Genomic_DNA"/>
</dbReference>
<sequence length="262" mass="29408">MIKLIATDIDGTFFDDQHHYNIERFNNQLEKLHARDVKFTVASGNYLGHLETVMDASPVDAFVAENGANIEADGKKVFTSYLSPEILQQVMADLDKIDNLRAYILSGDNATYVHENDYAEVDTYYISNYKLVSSIDDVHDNIFKINVGLTTNDLQETEDYLNEKYKGMIHATASGFGSIDIISSGINKSFGLRKIASYYDLALDEILSFGDNSNDKEMLEESGIGVSMLNGTDLLKKSADRITRVDNNHEGVLDTIDEIFEW</sequence>
<dbReference type="Proteomes" id="UP000436655">
    <property type="component" value="Unassembled WGS sequence"/>
</dbReference>
<dbReference type="SFLD" id="SFLDS00003">
    <property type="entry name" value="Haloacid_Dehalogenase"/>
    <property type="match status" value="1"/>
</dbReference>
<dbReference type="InterPro" id="IPR036412">
    <property type="entry name" value="HAD-like_sf"/>
</dbReference>
<dbReference type="PANTHER" id="PTHR10000:SF53">
    <property type="entry name" value="5-AMINO-6-(5-PHOSPHO-D-RIBITYLAMINO)URACIL PHOSPHATASE YBJI-RELATED"/>
    <property type="match status" value="1"/>
</dbReference>
<dbReference type="Pfam" id="PF08282">
    <property type="entry name" value="Hydrolase_3"/>
    <property type="match status" value="1"/>
</dbReference>
<evidence type="ECO:0000313" key="3">
    <source>
        <dbReference type="Proteomes" id="UP000380386"/>
    </source>
</evidence>
<dbReference type="NCBIfam" id="TIGR01484">
    <property type="entry name" value="HAD-SF-IIB"/>
    <property type="match status" value="1"/>
</dbReference>
<protein>
    <submittedName>
        <fullName evidence="2">HAD family hydrolase</fullName>
    </submittedName>
</protein>
<dbReference type="EMBL" id="VDFM01000001">
    <property type="protein sequence ID" value="MQS51411.1"/>
    <property type="molecule type" value="Genomic_DNA"/>
</dbReference>
<evidence type="ECO:0000313" key="2">
    <source>
        <dbReference type="EMBL" id="MQS51411.1"/>
    </source>
</evidence>
<dbReference type="NCBIfam" id="TIGR00099">
    <property type="entry name" value="Cof-subfamily"/>
    <property type="match status" value="1"/>
</dbReference>